<evidence type="ECO:0000259" key="2">
    <source>
        <dbReference type="Pfam" id="PF08750"/>
    </source>
</evidence>
<name>A0ABR9S854_9BURK</name>
<feature type="signal peptide" evidence="1">
    <location>
        <begin position="1"/>
        <end position="19"/>
    </location>
</feature>
<dbReference type="EMBL" id="JADDIV010000005">
    <property type="protein sequence ID" value="MBE7369686.1"/>
    <property type="molecule type" value="Genomic_DNA"/>
</dbReference>
<dbReference type="Pfam" id="PF08750">
    <property type="entry name" value="CNP1"/>
    <property type="match status" value="1"/>
</dbReference>
<dbReference type="InterPro" id="IPR014861">
    <property type="entry name" value="CNP1-like_dom"/>
</dbReference>
<evidence type="ECO:0000256" key="1">
    <source>
        <dbReference type="SAM" id="SignalP"/>
    </source>
</evidence>
<keyword evidence="1" id="KW-0732">Signal</keyword>
<sequence length="170" mass="18261">MHRRILALALACAAGAATAQFSTPDPDWKELETPPPPALRTQGLIALDIPGSSLRFGVDPGSIVVGTDGVVRYVVVATSPSGTVNGMYEGIRCSSGEVKVYARHNPDSGWVQVKNSDWQPLHGGTNFRYSLYLARNGVCVGHSNNGPAVQIVRDLKAPHDRRFERGGVNR</sequence>
<evidence type="ECO:0000313" key="3">
    <source>
        <dbReference type="EMBL" id="MBE7369686.1"/>
    </source>
</evidence>
<dbReference type="Proteomes" id="UP000806285">
    <property type="component" value="Unassembled WGS sequence"/>
</dbReference>
<dbReference type="RefSeq" id="WP_193678295.1">
    <property type="nucleotide sequence ID" value="NZ_JADDIV010000005.1"/>
</dbReference>
<gene>
    <name evidence="3" type="ORF">IM787_19140</name>
</gene>
<proteinExistence type="predicted"/>
<accession>A0ABR9S854</accession>
<protein>
    <submittedName>
        <fullName evidence="3">CNP1-like family protein</fullName>
    </submittedName>
</protein>
<keyword evidence="4" id="KW-1185">Reference proteome</keyword>
<evidence type="ECO:0000313" key="4">
    <source>
        <dbReference type="Proteomes" id="UP000806285"/>
    </source>
</evidence>
<feature type="chain" id="PRO_5045322038" evidence="1">
    <location>
        <begin position="20"/>
        <end position="170"/>
    </location>
</feature>
<comment type="caution">
    <text evidence="3">The sequence shown here is derived from an EMBL/GenBank/DDBJ whole genome shotgun (WGS) entry which is preliminary data.</text>
</comment>
<reference evidence="3 4" key="1">
    <citation type="submission" date="2020-10" db="EMBL/GenBank/DDBJ databases">
        <title>Ramlibacter sp. HM2 16S ribosomal RNA gene Genome sequencing and assembly.</title>
        <authorList>
            <person name="Kang M."/>
        </authorList>
    </citation>
    <scope>NUCLEOTIDE SEQUENCE [LARGE SCALE GENOMIC DNA]</scope>
    <source>
        <strain evidence="3 4">HM2</strain>
    </source>
</reference>
<feature type="domain" description="CNP1-like uncharacterised" evidence="2">
    <location>
        <begin position="25"/>
        <end position="156"/>
    </location>
</feature>
<organism evidence="3 4">
    <name type="scientific">Ramlibacter pallidus</name>
    <dbReference type="NCBI Taxonomy" id="2780087"/>
    <lineage>
        <taxon>Bacteria</taxon>
        <taxon>Pseudomonadati</taxon>
        <taxon>Pseudomonadota</taxon>
        <taxon>Betaproteobacteria</taxon>
        <taxon>Burkholderiales</taxon>
        <taxon>Comamonadaceae</taxon>
        <taxon>Ramlibacter</taxon>
    </lineage>
</organism>